<reference evidence="3 4" key="1">
    <citation type="submission" date="2020-07" db="EMBL/GenBank/DDBJ databases">
        <title>Sequencing the genomes of 1000 actinobacteria strains.</title>
        <authorList>
            <person name="Klenk H.-P."/>
        </authorList>
    </citation>
    <scope>NUCLEOTIDE SEQUENCE [LARGE SCALE GENOMIC DNA]</scope>
    <source>
        <strain evidence="3 4">DSM 103833</strain>
    </source>
</reference>
<dbReference type="GO" id="GO:0005576">
    <property type="term" value="C:extracellular region"/>
    <property type="evidence" value="ECO:0007669"/>
    <property type="project" value="TreeGrafter"/>
</dbReference>
<evidence type="ECO:0000313" key="3">
    <source>
        <dbReference type="EMBL" id="NYJ01120.1"/>
    </source>
</evidence>
<evidence type="ECO:0000259" key="2">
    <source>
        <dbReference type="Pfam" id="PF11887"/>
    </source>
</evidence>
<feature type="domain" description="Mce/MlaD" evidence="1">
    <location>
        <begin position="38"/>
        <end position="113"/>
    </location>
</feature>
<evidence type="ECO:0000259" key="1">
    <source>
        <dbReference type="Pfam" id="PF02470"/>
    </source>
</evidence>
<name>A0A853BYT3_9ACTN</name>
<feature type="domain" description="Mammalian cell entry C-terminal" evidence="2">
    <location>
        <begin position="118"/>
        <end position="327"/>
    </location>
</feature>
<organism evidence="3 4">
    <name type="scientific">Nocardioides thalensis</name>
    <dbReference type="NCBI Taxonomy" id="1914755"/>
    <lineage>
        <taxon>Bacteria</taxon>
        <taxon>Bacillati</taxon>
        <taxon>Actinomycetota</taxon>
        <taxon>Actinomycetes</taxon>
        <taxon>Propionibacteriales</taxon>
        <taxon>Nocardioidaceae</taxon>
        <taxon>Nocardioides</taxon>
    </lineage>
</organism>
<dbReference type="InterPro" id="IPR052336">
    <property type="entry name" value="MlaD_Phospholipid_Transporter"/>
</dbReference>
<dbReference type="PANTHER" id="PTHR33371:SF18">
    <property type="entry name" value="MCE-FAMILY PROTEIN MCE3C"/>
    <property type="match status" value="1"/>
</dbReference>
<dbReference type="Pfam" id="PF11887">
    <property type="entry name" value="Mce4_CUP1"/>
    <property type="match status" value="1"/>
</dbReference>
<dbReference type="PRINTS" id="PR01782">
    <property type="entry name" value="MCEVIRFACTOR"/>
</dbReference>
<dbReference type="Proteomes" id="UP000530424">
    <property type="component" value="Unassembled WGS sequence"/>
</dbReference>
<gene>
    <name evidence="3" type="ORF">HNR19_001818</name>
</gene>
<dbReference type="EMBL" id="JACCFP010000001">
    <property type="protein sequence ID" value="NYJ01120.1"/>
    <property type="molecule type" value="Genomic_DNA"/>
</dbReference>
<protein>
    <submittedName>
        <fullName evidence="3">Phospholipid/cholesterol/gamma-HCH transport system substrate-binding protein</fullName>
    </submittedName>
</protein>
<sequence>MSRGVSDARVLRLGAITLVVMAVISAATFNLSKFPGFRGTTYYAEFSDASGIHKGNIVQVGGIRVGRVTDVTLDDTKVLVKFEVDGDVEFGPETAASIEVYNLLGEKALELSPAGDGQLDSGGTIPLERTEAAYDIVGVFGDLTTTTEQIDTRQLSQALDVVAGTLDDAAPELRQTFNGLARLSRSISFRDEEIQALFKSTERVSDVLAARSDDIVELMKHSDLVFKEIRKRKAAVHRLLVGARTLAVELRGVAEDNERQIGPALQEVDELLGMLTARKDQLKALLTNLGPYVEILSNIIGTGPWFDAMAVNLATLPVEMEPNLPEFIAGLPEGFNE</sequence>
<accession>A0A853BYT3</accession>
<dbReference type="Pfam" id="PF02470">
    <property type="entry name" value="MlaD"/>
    <property type="match status" value="1"/>
</dbReference>
<dbReference type="NCBIfam" id="TIGR00996">
    <property type="entry name" value="Mtu_fam_mce"/>
    <property type="match status" value="1"/>
</dbReference>
<comment type="caution">
    <text evidence="3">The sequence shown here is derived from an EMBL/GenBank/DDBJ whole genome shotgun (WGS) entry which is preliminary data.</text>
</comment>
<dbReference type="InterPro" id="IPR005693">
    <property type="entry name" value="Mce"/>
</dbReference>
<proteinExistence type="predicted"/>
<dbReference type="RefSeq" id="WP_179667635.1">
    <property type="nucleotide sequence ID" value="NZ_JACCFP010000001.1"/>
</dbReference>
<keyword evidence="4" id="KW-1185">Reference proteome</keyword>
<dbReference type="InterPro" id="IPR003399">
    <property type="entry name" value="Mce/MlaD"/>
</dbReference>
<dbReference type="PANTHER" id="PTHR33371">
    <property type="entry name" value="INTERMEMBRANE PHOSPHOLIPID TRANSPORT SYSTEM BINDING PROTEIN MLAD-RELATED"/>
    <property type="match status" value="1"/>
</dbReference>
<dbReference type="InterPro" id="IPR024516">
    <property type="entry name" value="Mce_C"/>
</dbReference>
<evidence type="ECO:0000313" key="4">
    <source>
        <dbReference type="Proteomes" id="UP000530424"/>
    </source>
</evidence>
<dbReference type="AlphaFoldDB" id="A0A853BYT3"/>